<dbReference type="Gene3D" id="3.40.50.620">
    <property type="entry name" value="HUPs"/>
    <property type="match status" value="1"/>
</dbReference>
<dbReference type="EC" id="6.3.5.4" evidence="2"/>
<evidence type="ECO:0000259" key="6">
    <source>
        <dbReference type="Pfam" id="PF13537"/>
    </source>
</evidence>
<evidence type="ECO:0000313" key="7">
    <source>
        <dbReference type="EMBL" id="KPJ51894.1"/>
    </source>
</evidence>
<evidence type="ECO:0000313" key="8">
    <source>
        <dbReference type="Proteomes" id="UP000052008"/>
    </source>
</evidence>
<dbReference type="PANTHER" id="PTHR43284">
    <property type="entry name" value="ASPARAGINE SYNTHETASE (GLUTAMINE-HYDROLYZING)"/>
    <property type="match status" value="1"/>
</dbReference>
<dbReference type="GO" id="GO:0006529">
    <property type="term" value="P:asparagine biosynthetic process"/>
    <property type="evidence" value="ECO:0007669"/>
    <property type="project" value="InterPro"/>
</dbReference>
<feature type="region of interest" description="Disordered" evidence="4">
    <location>
        <begin position="601"/>
        <end position="621"/>
    </location>
</feature>
<proteinExistence type="predicted"/>
<sequence>MGSALRHGPTYTLDWHFDERTAIATIAPRPGGDTALAWDGDRTVCVALAGTCSYAGGNGGREGRATPSALVRTWRREGECMAPGLRGEFVVGILDAGKTEITLIVGPFGLRRLYYAVTPHIVLFAPEVKAILACREVEREVDDVAIADLVSLSYVLGERTLFRAISRVPAGTMLRISPAGVDQKTYVQPGYGGRVDAAGEEEAVGEGEAVVEVIRLLRQAAARQVAGAARVGVSLSGGLDSRLVLALAREEASDVGAYTFGTYRNEERKIAQTVAEAAGADDYSWLPLRADRLPEELTAAVWMTDGMIEATSGRTLNSIREQAGRRDMLLVGLYGESILGGDKFTDEEIRTDLSLDEELAGIERGLGLQHNLPLWQHIFDAGVIRAFEDRVRGDIAKEYARSRGVSPFFSDRKDHFFLMHRARRYLGEACLESYFASDGFLFFDYDLVSYLLSLPPAVRAKHRLYAQVMARACPVLAGIPWQRTGAPVYARAPRTRRWRRVVSGRFRDLTRKASLGGIDLPDPSRATDFDRWYRVSHLFRRFVRDALLDRGAVCRPWYRPGGAERLLRWQDAGKNYSFLISRLLALELYWRELGRRGLDGEVDPGTARSERGMMKGGTTRV</sequence>
<feature type="domain" description="Glutamine amidotransferase type-2" evidence="6">
    <location>
        <begin position="72"/>
        <end position="133"/>
    </location>
</feature>
<organism evidence="7 8">
    <name type="scientific">candidate division TA06 bacterium DG_24</name>
    <dbReference type="NCBI Taxonomy" id="1703770"/>
    <lineage>
        <taxon>Bacteria</taxon>
        <taxon>Bacteria division TA06</taxon>
    </lineage>
</organism>
<protein>
    <recommendedName>
        <fullName evidence="2">asparagine synthase (glutamine-hydrolyzing)</fullName>
        <ecNumber evidence="2">6.3.5.4</ecNumber>
    </recommendedName>
</protein>
<dbReference type="PANTHER" id="PTHR43284:SF1">
    <property type="entry name" value="ASPARAGINE SYNTHETASE"/>
    <property type="match status" value="1"/>
</dbReference>
<dbReference type="GO" id="GO:0004066">
    <property type="term" value="F:asparagine synthase (glutamine-hydrolyzing) activity"/>
    <property type="evidence" value="ECO:0007669"/>
    <property type="project" value="UniProtKB-EC"/>
</dbReference>
<accession>A0A0S7WP04</accession>
<gene>
    <name evidence="7" type="ORF">AMJ39_09090</name>
</gene>
<dbReference type="InterPro" id="IPR051786">
    <property type="entry name" value="ASN_synthetase/amidase"/>
</dbReference>
<evidence type="ECO:0000259" key="5">
    <source>
        <dbReference type="Pfam" id="PF00733"/>
    </source>
</evidence>
<comment type="pathway">
    <text evidence="1">Amino-acid biosynthesis; L-asparagine biosynthesis; L-asparagine from L-aspartate (L-Gln route): step 1/1.</text>
</comment>
<evidence type="ECO:0000256" key="1">
    <source>
        <dbReference type="ARBA" id="ARBA00005187"/>
    </source>
</evidence>
<comment type="caution">
    <text evidence="7">The sequence shown here is derived from an EMBL/GenBank/DDBJ whole genome shotgun (WGS) entry which is preliminary data.</text>
</comment>
<evidence type="ECO:0000256" key="2">
    <source>
        <dbReference type="ARBA" id="ARBA00012737"/>
    </source>
</evidence>
<dbReference type="Proteomes" id="UP000052008">
    <property type="component" value="Unassembled WGS sequence"/>
</dbReference>
<dbReference type="InterPro" id="IPR014729">
    <property type="entry name" value="Rossmann-like_a/b/a_fold"/>
</dbReference>
<dbReference type="STRING" id="1703770.AMJ39_09090"/>
<reference evidence="7 8" key="1">
    <citation type="journal article" date="2015" name="Microbiome">
        <title>Genomic resolution of linkages in carbon, nitrogen, and sulfur cycling among widespread estuary sediment bacteria.</title>
        <authorList>
            <person name="Baker B.J."/>
            <person name="Lazar C.S."/>
            <person name="Teske A.P."/>
            <person name="Dick G.J."/>
        </authorList>
    </citation>
    <scope>NUCLEOTIDE SEQUENCE [LARGE SCALE GENOMIC DNA]</scope>
    <source>
        <strain evidence="7">DG_24</strain>
    </source>
</reference>
<evidence type="ECO:0000256" key="4">
    <source>
        <dbReference type="SAM" id="MobiDB-lite"/>
    </source>
</evidence>
<dbReference type="SUPFAM" id="SSF52402">
    <property type="entry name" value="Adenine nucleotide alpha hydrolases-like"/>
    <property type="match status" value="1"/>
</dbReference>
<dbReference type="Pfam" id="PF00733">
    <property type="entry name" value="Asn_synthase"/>
    <property type="match status" value="1"/>
</dbReference>
<dbReference type="EMBL" id="LIZS01000090">
    <property type="protein sequence ID" value="KPJ51894.1"/>
    <property type="molecule type" value="Genomic_DNA"/>
</dbReference>
<evidence type="ECO:0000256" key="3">
    <source>
        <dbReference type="ARBA" id="ARBA00048741"/>
    </source>
</evidence>
<dbReference type="Gene3D" id="3.60.20.10">
    <property type="entry name" value="Glutamine Phosphoribosylpyrophosphate, subunit 1, domain 1"/>
    <property type="match status" value="1"/>
</dbReference>
<dbReference type="InterPro" id="IPR029055">
    <property type="entry name" value="Ntn_hydrolases_N"/>
</dbReference>
<comment type="catalytic activity">
    <reaction evidence="3">
        <text>L-aspartate + L-glutamine + ATP + H2O = L-asparagine + L-glutamate + AMP + diphosphate + H(+)</text>
        <dbReference type="Rhea" id="RHEA:12228"/>
        <dbReference type="ChEBI" id="CHEBI:15377"/>
        <dbReference type="ChEBI" id="CHEBI:15378"/>
        <dbReference type="ChEBI" id="CHEBI:29985"/>
        <dbReference type="ChEBI" id="CHEBI:29991"/>
        <dbReference type="ChEBI" id="CHEBI:30616"/>
        <dbReference type="ChEBI" id="CHEBI:33019"/>
        <dbReference type="ChEBI" id="CHEBI:58048"/>
        <dbReference type="ChEBI" id="CHEBI:58359"/>
        <dbReference type="ChEBI" id="CHEBI:456215"/>
        <dbReference type="EC" id="6.3.5.4"/>
    </reaction>
</comment>
<dbReference type="InterPro" id="IPR017932">
    <property type="entry name" value="GATase_2_dom"/>
</dbReference>
<dbReference type="InterPro" id="IPR001962">
    <property type="entry name" value="Asn_synthase"/>
</dbReference>
<dbReference type="Pfam" id="PF13537">
    <property type="entry name" value="GATase_7"/>
    <property type="match status" value="1"/>
</dbReference>
<feature type="domain" description="Asparagine synthetase" evidence="5">
    <location>
        <begin position="213"/>
        <end position="348"/>
    </location>
</feature>
<dbReference type="SUPFAM" id="SSF56235">
    <property type="entry name" value="N-terminal nucleophile aminohydrolases (Ntn hydrolases)"/>
    <property type="match status" value="1"/>
</dbReference>
<dbReference type="AlphaFoldDB" id="A0A0S7WP04"/>
<name>A0A0S7WP04_UNCT6</name>